<dbReference type="PANTHER" id="PTHR23037:SF45">
    <property type="entry name" value="INTERLEUKIN 13 RECEPTOR SUBUNIT ALPHA 2"/>
    <property type="match status" value="1"/>
</dbReference>
<evidence type="ECO:0000313" key="11">
    <source>
        <dbReference type="Ensembl" id="ENSLCAP00010012936.1"/>
    </source>
</evidence>
<keyword evidence="4 8" id="KW-1133">Transmembrane helix</keyword>
<dbReference type="RefSeq" id="XP_018547057.1">
    <property type="nucleotide sequence ID" value="XM_018691541.2"/>
</dbReference>
<keyword evidence="5 8" id="KW-0472">Membrane</keyword>
<dbReference type="GeneID" id="108893477"/>
<dbReference type="Gene3D" id="2.60.40.10">
    <property type="entry name" value="Immunoglobulins"/>
    <property type="match status" value="3"/>
</dbReference>
<dbReference type="SUPFAM" id="SSF49265">
    <property type="entry name" value="Fibronectin type III"/>
    <property type="match status" value="3"/>
</dbReference>
<dbReference type="InterPro" id="IPR036116">
    <property type="entry name" value="FN3_sf"/>
</dbReference>
<keyword evidence="7" id="KW-0325">Glycoprotein</keyword>
<reference evidence="13" key="2">
    <citation type="submission" date="2025-04" db="UniProtKB">
        <authorList>
            <consortium name="RefSeq"/>
        </authorList>
    </citation>
    <scope>IDENTIFICATION</scope>
    <source>
        <tissue evidence="13">Brain</tissue>
    </source>
</reference>
<dbReference type="InterPro" id="IPR015321">
    <property type="entry name" value="TypeI_recpt_CBD"/>
</dbReference>
<protein>
    <submittedName>
        <fullName evidence="11">Interleukin 13 receptor, alpha 2</fullName>
    </submittedName>
    <submittedName>
        <fullName evidence="13">Interleukin-13 receptor subunit alpha-2 isoform X1</fullName>
    </submittedName>
</protein>
<evidence type="ECO:0000313" key="13">
    <source>
        <dbReference type="RefSeq" id="XP_018547057.1"/>
    </source>
</evidence>
<feature type="chain" id="PRO_5044612692" evidence="9">
    <location>
        <begin position="27"/>
        <end position="404"/>
    </location>
</feature>
<dbReference type="OrthoDB" id="9826641at2759"/>
<evidence type="ECO:0000256" key="8">
    <source>
        <dbReference type="SAM" id="Phobius"/>
    </source>
</evidence>
<keyword evidence="3 9" id="KW-0732">Signal</keyword>
<name>A0A4W6CKU1_LATCA</name>
<feature type="signal peptide" evidence="9">
    <location>
        <begin position="1"/>
        <end position="26"/>
    </location>
</feature>
<dbReference type="GO" id="GO:0009897">
    <property type="term" value="C:external side of plasma membrane"/>
    <property type="evidence" value="ECO:0007669"/>
    <property type="project" value="TreeGrafter"/>
</dbReference>
<dbReference type="InterPro" id="IPR013783">
    <property type="entry name" value="Ig-like_fold"/>
</dbReference>
<evidence type="ECO:0000256" key="6">
    <source>
        <dbReference type="ARBA" id="ARBA00023170"/>
    </source>
</evidence>
<evidence type="ECO:0000256" key="9">
    <source>
        <dbReference type="SAM" id="SignalP"/>
    </source>
</evidence>
<feature type="domain" description="Fibronectin type-III" evidence="10">
    <location>
        <begin position="240"/>
        <end position="337"/>
    </location>
</feature>
<dbReference type="InParanoid" id="A0A4W6CKU1"/>
<evidence type="ECO:0000256" key="7">
    <source>
        <dbReference type="ARBA" id="ARBA00023180"/>
    </source>
</evidence>
<evidence type="ECO:0000256" key="2">
    <source>
        <dbReference type="ARBA" id="ARBA00022692"/>
    </source>
</evidence>
<comment type="subcellular location">
    <subcellularLocation>
        <location evidence="1">Membrane</location>
        <topology evidence="1">Single-pass type I membrane protein</topology>
    </subcellularLocation>
</comment>
<reference evidence="11" key="3">
    <citation type="submission" date="2025-05" db="UniProtKB">
        <authorList>
            <consortium name="Ensembl"/>
        </authorList>
    </citation>
    <scope>IDENTIFICATION</scope>
</reference>
<sequence>MASKPSLTHQATLMLLFLTWRGGIYCNGFTVDPPENLVILDPGHFGHLEITWTPPASLINRAECPKLYQLEYFNAYKGSWTVIRTSRRSYSAQFDLMKDVRVRVYTLLNGPCTNNTMIKSTNYTEVVQKPSSTGVAGITVKDFVCVFHNMEKMVCNWGRNPKIPANSQQNLYFWHRELEQAEECPKYILSGGVRSGCDFTGKALPDFTDINFCINGSSPQGPLKPTYASLQIQNHVKPGTAEKLHLQTGPDTRLEVQWERPVGSVPGQCLEWEVEYSQEGPDGKMTSQQIFTEEMNLTLPLNDDYRRSCVRVRSKLHKYCVNKGLWSEWSHPACHPEMKEVAPEPQWDMVPVYVYIATAIIAILVLSLCVGTVLKVRRSRQEKKPDSLLTTLFARNSVLTVGEA</sequence>
<dbReference type="Pfam" id="PF09240">
    <property type="entry name" value="IL6Ra-bind"/>
    <property type="match status" value="1"/>
</dbReference>
<evidence type="ECO:0000256" key="5">
    <source>
        <dbReference type="ARBA" id="ARBA00023136"/>
    </source>
</evidence>
<evidence type="ECO:0000256" key="4">
    <source>
        <dbReference type="ARBA" id="ARBA00022989"/>
    </source>
</evidence>
<keyword evidence="2 8" id="KW-0812">Transmembrane</keyword>
<dbReference type="Proteomes" id="UP000694890">
    <property type="component" value="Linkage group LG20"/>
</dbReference>
<evidence type="ECO:0000313" key="12">
    <source>
        <dbReference type="Proteomes" id="UP000314980"/>
    </source>
</evidence>
<dbReference type="STRING" id="8187.ENSLCAP00010012936"/>
<accession>A0A4W6CKU1</accession>
<keyword evidence="6 13" id="KW-0675">Receptor</keyword>
<dbReference type="PROSITE" id="PS50853">
    <property type="entry name" value="FN3"/>
    <property type="match status" value="1"/>
</dbReference>
<dbReference type="InterPro" id="IPR003961">
    <property type="entry name" value="FN3_dom"/>
</dbReference>
<proteinExistence type="predicted"/>
<dbReference type="CTD" id="3598"/>
<keyword evidence="12" id="KW-1185">Reference proteome</keyword>
<evidence type="ECO:0000256" key="3">
    <source>
        <dbReference type="ARBA" id="ARBA00022729"/>
    </source>
</evidence>
<evidence type="ECO:0000256" key="1">
    <source>
        <dbReference type="ARBA" id="ARBA00004479"/>
    </source>
</evidence>
<organism evidence="11 12">
    <name type="scientific">Lates calcarifer</name>
    <name type="common">Barramundi</name>
    <name type="synonym">Holocentrus calcarifer</name>
    <dbReference type="NCBI Taxonomy" id="8187"/>
    <lineage>
        <taxon>Eukaryota</taxon>
        <taxon>Metazoa</taxon>
        <taxon>Chordata</taxon>
        <taxon>Craniata</taxon>
        <taxon>Vertebrata</taxon>
        <taxon>Euteleostomi</taxon>
        <taxon>Actinopterygii</taxon>
        <taxon>Neopterygii</taxon>
        <taxon>Teleostei</taxon>
        <taxon>Neoteleostei</taxon>
        <taxon>Acanthomorphata</taxon>
        <taxon>Carangaria</taxon>
        <taxon>Carangaria incertae sedis</taxon>
        <taxon>Centropomidae</taxon>
        <taxon>Lates</taxon>
    </lineage>
</organism>
<dbReference type="GeneTree" id="ENSGT00940000159971"/>
<dbReference type="Proteomes" id="UP000314980">
    <property type="component" value="Unassembled WGS sequence"/>
</dbReference>
<dbReference type="PANTHER" id="PTHR23037">
    <property type="entry name" value="CYTOKINE RECEPTOR"/>
    <property type="match status" value="1"/>
</dbReference>
<gene>
    <name evidence="11 13" type="primary">il13ra2</name>
</gene>
<dbReference type="GO" id="GO:0004896">
    <property type="term" value="F:cytokine receptor activity"/>
    <property type="evidence" value="ECO:0007669"/>
    <property type="project" value="TreeGrafter"/>
</dbReference>
<feature type="transmembrane region" description="Helical" evidence="8">
    <location>
        <begin position="352"/>
        <end position="374"/>
    </location>
</feature>
<dbReference type="AlphaFoldDB" id="A0A4W6CKU1"/>
<reference evidence="12" key="1">
    <citation type="submission" date="2015-09" db="EMBL/GenBank/DDBJ databases">
        <authorList>
            <person name="Sai Rama Sridatta P."/>
        </authorList>
    </citation>
    <scope>NUCLEOTIDE SEQUENCE [LARGE SCALE GENOMIC DNA]</scope>
</reference>
<evidence type="ECO:0000259" key="10">
    <source>
        <dbReference type="PROSITE" id="PS50853"/>
    </source>
</evidence>
<dbReference type="KEGG" id="lcf:108893477"/>
<dbReference type="Ensembl" id="ENSLCAT00010013213.1">
    <property type="protein sequence ID" value="ENSLCAP00010012936.1"/>
    <property type="gene ID" value="ENSLCAG00010006126.1"/>
</dbReference>